<feature type="transmembrane region" description="Helical" evidence="2">
    <location>
        <begin position="230"/>
        <end position="254"/>
    </location>
</feature>
<accession>A0ABT2JCB1</accession>
<dbReference type="RefSeq" id="WP_260192965.1">
    <property type="nucleotide sequence ID" value="NZ_JAFFZE010000015.1"/>
</dbReference>
<protein>
    <submittedName>
        <fullName evidence="3">Uncharacterized protein</fullName>
    </submittedName>
</protein>
<dbReference type="EMBL" id="JAFFZE010000015">
    <property type="protein sequence ID" value="MCT2585406.1"/>
    <property type="molecule type" value="Genomic_DNA"/>
</dbReference>
<feature type="transmembrane region" description="Helical" evidence="2">
    <location>
        <begin position="20"/>
        <end position="43"/>
    </location>
</feature>
<gene>
    <name evidence="3" type="ORF">JT362_19995</name>
</gene>
<evidence type="ECO:0000313" key="3">
    <source>
        <dbReference type="EMBL" id="MCT2585406.1"/>
    </source>
</evidence>
<feature type="compositionally biased region" description="Low complexity" evidence="1">
    <location>
        <begin position="162"/>
        <end position="195"/>
    </location>
</feature>
<organism evidence="3 4">
    <name type="scientific">Actinophytocola gossypii</name>
    <dbReference type="NCBI Taxonomy" id="2812003"/>
    <lineage>
        <taxon>Bacteria</taxon>
        <taxon>Bacillati</taxon>
        <taxon>Actinomycetota</taxon>
        <taxon>Actinomycetes</taxon>
        <taxon>Pseudonocardiales</taxon>
        <taxon>Pseudonocardiaceae</taxon>
    </lineage>
</organism>
<keyword evidence="2" id="KW-1133">Transmembrane helix</keyword>
<comment type="caution">
    <text evidence="3">The sequence shown here is derived from an EMBL/GenBank/DDBJ whole genome shotgun (WGS) entry which is preliminary data.</text>
</comment>
<feature type="region of interest" description="Disordered" evidence="1">
    <location>
        <begin position="154"/>
        <end position="197"/>
    </location>
</feature>
<name>A0ABT2JCB1_9PSEU</name>
<reference evidence="3 4" key="1">
    <citation type="submission" date="2021-02" db="EMBL/GenBank/DDBJ databases">
        <title>Actinophytocola xerophila sp. nov., isolated from soil of cotton cropping field.</title>
        <authorList>
            <person name="Huang R."/>
            <person name="Chen X."/>
            <person name="Ge X."/>
            <person name="Liu W."/>
        </authorList>
    </citation>
    <scope>NUCLEOTIDE SEQUENCE [LARGE SCALE GENOMIC DNA]</scope>
    <source>
        <strain evidence="3 4">S1-96</strain>
    </source>
</reference>
<feature type="transmembrane region" description="Helical" evidence="2">
    <location>
        <begin position="101"/>
        <end position="125"/>
    </location>
</feature>
<feature type="transmembrane region" description="Helical" evidence="2">
    <location>
        <begin position="266"/>
        <end position="284"/>
    </location>
</feature>
<feature type="transmembrane region" description="Helical" evidence="2">
    <location>
        <begin position="317"/>
        <end position="340"/>
    </location>
</feature>
<sequence length="373" mass="35888">MRVEPAAVLGVGWYLPVPYLAVRFGGGWAAGLVLAALLAGVVLGRAVRWRVRGCVLGAAGFAVLGLADALPAVLAGAVAVGAGGALTGAGESRFGALVGPVLGLALVTVGFPVACLVAASGWAVVGGLSLRDRLSPVDAGGLAGDVGGRPSWVDGGARGATAGRPSSADAGGPSSSTGAGGLSSSTGAGGPSSATGDGGRGVLRRLVFAVGGPWALVPVLPLAARHVGGAVVAASLFVAFVVTVVVVRDGVAVWACARWTRHRRRVVGVAVLGVAFVPPALTAATGAEPVPAAIALLLCAALLALGTALVPVGPGVAAVVVLAAGGLAGLGVAVLPWLVLTAAGAGGARLLHRSGIRPSARAACAVCPRTCRP</sequence>
<keyword evidence="2" id="KW-0472">Membrane</keyword>
<feature type="transmembrane region" description="Helical" evidence="2">
    <location>
        <begin position="290"/>
        <end position="310"/>
    </location>
</feature>
<keyword evidence="4" id="KW-1185">Reference proteome</keyword>
<dbReference type="Proteomes" id="UP001156441">
    <property type="component" value="Unassembled WGS sequence"/>
</dbReference>
<feature type="transmembrane region" description="Helical" evidence="2">
    <location>
        <begin position="55"/>
        <end position="81"/>
    </location>
</feature>
<feature type="transmembrane region" description="Helical" evidence="2">
    <location>
        <begin position="206"/>
        <end position="224"/>
    </location>
</feature>
<keyword evidence="2" id="KW-0812">Transmembrane</keyword>
<evidence type="ECO:0000256" key="2">
    <source>
        <dbReference type="SAM" id="Phobius"/>
    </source>
</evidence>
<proteinExistence type="predicted"/>
<evidence type="ECO:0000313" key="4">
    <source>
        <dbReference type="Proteomes" id="UP001156441"/>
    </source>
</evidence>
<evidence type="ECO:0000256" key="1">
    <source>
        <dbReference type="SAM" id="MobiDB-lite"/>
    </source>
</evidence>